<reference evidence="3" key="1">
    <citation type="journal article" date="2019" name="Int. J. Syst. Evol. Microbiol.">
        <title>The Global Catalogue of Microorganisms (GCM) 10K type strain sequencing project: providing services to taxonomists for standard genome sequencing and annotation.</title>
        <authorList>
            <consortium name="The Broad Institute Genomics Platform"/>
            <consortium name="The Broad Institute Genome Sequencing Center for Infectious Disease"/>
            <person name="Wu L."/>
            <person name="Ma J."/>
        </authorList>
    </citation>
    <scope>NUCLEOTIDE SEQUENCE [LARGE SCALE GENOMIC DNA]</scope>
    <source>
        <strain evidence="3">CGMCC 1.12851</strain>
    </source>
</reference>
<organism evidence="2 3">
    <name type="scientific">Blastomonas aquatica</name>
    <dbReference type="NCBI Taxonomy" id="1510276"/>
    <lineage>
        <taxon>Bacteria</taxon>
        <taxon>Pseudomonadati</taxon>
        <taxon>Pseudomonadota</taxon>
        <taxon>Alphaproteobacteria</taxon>
        <taxon>Sphingomonadales</taxon>
        <taxon>Sphingomonadaceae</taxon>
        <taxon>Blastomonas</taxon>
    </lineage>
</organism>
<name>A0ABQ1JJY6_9SPHN</name>
<dbReference type="EMBL" id="BMGD01000004">
    <property type="protein sequence ID" value="GGB67900.1"/>
    <property type="molecule type" value="Genomic_DNA"/>
</dbReference>
<accession>A0ABQ1JJY6</accession>
<protein>
    <submittedName>
        <fullName evidence="2">Uncharacterized protein</fullName>
    </submittedName>
</protein>
<comment type="similarity">
    <text evidence="1">Belongs to the UPF0235 family.</text>
</comment>
<evidence type="ECO:0000313" key="3">
    <source>
        <dbReference type="Proteomes" id="UP000614261"/>
    </source>
</evidence>
<dbReference type="PANTHER" id="PTHR13420:SF7">
    <property type="entry name" value="UPF0235 PROTEIN C15ORF40"/>
    <property type="match status" value="1"/>
</dbReference>
<dbReference type="SMART" id="SM01152">
    <property type="entry name" value="DUF167"/>
    <property type="match status" value="1"/>
</dbReference>
<dbReference type="Pfam" id="PF02594">
    <property type="entry name" value="DUF167"/>
    <property type="match status" value="1"/>
</dbReference>
<dbReference type="Gene3D" id="3.30.1200.10">
    <property type="entry name" value="YggU-like"/>
    <property type="match status" value="1"/>
</dbReference>
<evidence type="ECO:0000313" key="2">
    <source>
        <dbReference type="EMBL" id="GGB67900.1"/>
    </source>
</evidence>
<comment type="caution">
    <text evidence="2">The sequence shown here is derived from an EMBL/GenBank/DDBJ whole genome shotgun (WGS) entry which is preliminary data.</text>
</comment>
<keyword evidence="3" id="KW-1185">Reference proteome</keyword>
<dbReference type="Proteomes" id="UP000614261">
    <property type="component" value="Unassembled WGS sequence"/>
</dbReference>
<dbReference type="PANTHER" id="PTHR13420">
    <property type="entry name" value="UPF0235 PROTEIN C15ORF40"/>
    <property type="match status" value="1"/>
</dbReference>
<proteinExistence type="inferred from homology"/>
<dbReference type="SUPFAM" id="SSF69786">
    <property type="entry name" value="YggU-like"/>
    <property type="match status" value="1"/>
</dbReference>
<dbReference type="InterPro" id="IPR036591">
    <property type="entry name" value="YggU-like_sf"/>
</dbReference>
<evidence type="ECO:0000256" key="1">
    <source>
        <dbReference type="ARBA" id="ARBA00010364"/>
    </source>
</evidence>
<dbReference type="InterPro" id="IPR003746">
    <property type="entry name" value="DUF167"/>
</dbReference>
<gene>
    <name evidence="2" type="ORF">GCM10010833_23840</name>
</gene>
<sequence length="69" mass="7233">MLAVRIAAPPSEGAANAALVDLLASALAQRKRDVTIQSGETGRNKQVHVAGDSEKLITRLIALTEPLKS</sequence>
<dbReference type="NCBIfam" id="TIGR00251">
    <property type="entry name" value="DUF167 family protein"/>
    <property type="match status" value="1"/>
</dbReference>